<dbReference type="PANTHER" id="PTHR39517">
    <property type="entry name" value="SLL0192 PROTEIN"/>
    <property type="match status" value="1"/>
</dbReference>
<name>A0A662DC11_UNCAE</name>
<evidence type="ECO:0000313" key="1">
    <source>
        <dbReference type="EMBL" id="RLE13344.1"/>
    </source>
</evidence>
<dbReference type="Proteomes" id="UP000267654">
    <property type="component" value="Unassembled WGS sequence"/>
</dbReference>
<proteinExistence type="predicted"/>
<accession>A0A662DC11</accession>
<dbReference type="AlphaFoldDB" id="A0A662DC11"/>
<dbReference type="PANTHER" id="PTHR39517:SF1">
    <property type="entry name" value="LIPID-A-DISACCHARIDE SYNTHASE"/>
    <property type="match status" value="1"/>
</dbReference>
<comment type="caution">
    <text evidence="1">The sequence shown here is derived from an EMBL/GenBank/DDBJ whole genome shotgun (WGS) entry which is preliminary data.</text>
</comment>
<dbReference type="EMBL" id="QMQB01000095">
    <property type="protein sequence ID" value="RLE13344.1"/>
    <property type="molecule type" value="Genomic_DNA"/>
</dbReference>
<sequence>MIKDSPSNISREKNILFLSNGYGEDAIATSIVENLLKKNPFLKIKAFPLVGEGKSYSSFPVEVFSSHIKLPSEGFIRNRPLYLLKDIKAGLFKKILTYTFNLYKEAKRGRLTVVVGDTFLLFLAGLSVRSPIVFLSTSKSNYKRGHLAIERCLMKKFCQLVLARDKLTAESLKKVGIKAMYMGNIMMDCLKITGEDFGLSPKDKVVGILPGSRREAYTNIKVILQSIEIINKKSPLPVKYLLAISPSLNITNLGEAIVSQGWKITDSSDKDKKRGIIAYLSHFNNLKIPVISGKFGDVLNKSHVIIGLSGTGNEQAAGMGKPVVAFPGKGPQITKRFLELQSKMLGGAVIVKPKDPFQIAEELIDLLNNPLRREKIGKIGKNRMGPPGGSEKVASFLIEEFNLY</sequence>
<organism evidence="1 2">
    <name type="scientific">Aerophobetes bacterium</name>
    <dbReference type="NCBI Taxonomy" id="2030807"/>
    <lineage>
        <taxon>Bacteria</taxon>
        <taxon>Candidatus Aerophobota</taxon>
    </lineage>
</organism>
<protein>
    <recommendedName>
        <fullName evidence="3">Lipid-A-disaccharide synthase</fullName>
    </recommendedName>
</protein>
<reference evidence="1 2" key="1">
    <citation type="submission" date="2018-06" db="EMBL/GenBank/DDBJ databases">
        <title>Extensive metabolic versatility and redundancy in microbially diverse, dynamic hydrothermal sediments.</title>
        <authorList>
            <person name="Dombrowski N."/>
            <person name="Teske A."/>
            <person name="Baker B.J."/>
        </authorList>
    </citation>
    <scope>NUCLEOTIDE SEQUENCE [LARGE SCALE GENOMIC DNA]</scope>
    <source>
        <strain evidence="1">B19_G9</strain>
    </source>
</reference>
<evidence type="ECO:0008006" key="3">
    <source>
        <dbReference type="Google" id="ProtNLM"/>
    </source>
</evidence>
<dbReference type="SUPFAM" id="SSF53756">
    <property type="entry name" value="UDP-Glycosyltransferase/glycogen phosphorylase"/>
    <property type="match status" value="1"/>
</dbReference>
<gene>
    <name evidence="1" type="ORF">DRI96_03140</name>
</gene>
<dbReference type="InterPro" id="IPR019994">
    <property type="entry name" value="Lipid-A-disac_synthase-rel_put"/>
</dbReference>
<evidence type="ECO:0000313" key="2">
    <source>
        <dbReference type="Proteomes" id="UP000267654"/>
    </source>
</evidence>
<dbReference type="NCBIfam" id="TIGR03492">
    <property type="entry name" value="lipid-A-disaccharide synthase-related protein"/>
    <property type="match status" value="1"/>
</dbReference>